<dbReference type="Proteomes" id="UP000050761">
    <property type="component" value="Unassembled WGS sequence"/>
</dbReference>
<accession>A0A3P7TCD2</accession>
<accession>A0A183F213</accession>
<dbReference type="AlphaFoldDB" id="A0A183F213"/>
<keyword evidence="3" id="KW-1185">Reference proteome</keyword>
<gene>
    <name evidence="2" type="ORF">HPBE_LOCUS129</name>
</gene>
<evidence type="ECO:0000313" key="3">
    <source>
        <dbReference type="Proteomes" id="UP000050761"/>
    </source>
</evidence>
<reference evidence="4" key="2">
    <citation type="submission" date="2019-09" db="UniProtKB">
        <authorList>
            <consortium name="WormBaseParasite"/>
        </authorList>
    </citation>
    <scope>IDENTIFICATION</scope>
</reference>
<feature type="compositionally biased region" description="Polar residues" evidence="1">
    <location>
        <begin position="1"/>
        <end position="16"/>
    </location>
</feature>
<proteinExistence type="predicted"/>
<dbReference type="EMBL" id="UZAH01000080">
    <property type="protein sequence ID" value="VDO18511.1"/>
    <property type="molecule type" value="Genomic_DNA"/>
</dbReference>
<evidence type="ECO:0000313" key="4">
    <source>
        <dbReference type="WBParaSite" id="HPBE_0000012801-mRNA-1"/>
    </source>
</evidence>
<dbReference type="OrthoDB" id="5867870at2759"/>
<name>A0A183F213_HELPZ</name>
<organism evidence="3 4">
    <name type="scientific">Heligmosomoides polygyrus</name>
    <name type="common">Parasitic roundworm</name>
    <dbReference type="NCBI Taxonomy" id="6339"/>
    <lineage>
        <taxon>Eukaryota</taxon>
        <taxon>Metazoa</taxon>
        <taxon>Ecdysozoa</taxon>
        <taxon>Nematoda</taxon>
        <taxon>Chromadorea</taxon>
        <taxon>Rhabditida</taxon>
        <taxon>Rhabditina</taxon>
        <taxon>Rhabditomorpha</taxon>
        <taxon>Strongyloidea</taxon>
        <taxon>Heligmosomidae</taxon>
        <taxon>Heligmosomoides</taxon>
    </lineage>
</organism>
<dbReference type="WBParaSite" id="HPBE_0000012801-mRNA-1">
    <property type="protein sequence ID" value="HPBE_0000012801-mRNA-1"/>
    <property type="gene ID" value="HPBE_0000012801"/>
</dbReference>
<evidence type="ECO:0000256" key="1">
    <source>
        <dbReference type="SAM" id="MobiDB-lite"/>
    </source>
</evidence>
<evidence type="ECO:0000313" key="2">
    <source>
        <dbReference type="EMBL" id="VDO18511.1"/>
    </source>
</evidence>
<feature type="region of interest" description="Disordered" evidence="1">
    <location>
        <begin position="1"/>
        <end position="21"/>
    </location>
</feature>
<reference evidence="2 3" key="1">
    <citation type="submission" date="2018-11" db="EMBL/GenBank/DDBJ databases">
        <authorList>
            <consortium name="Pathogen Informatics"/>
        </authorList>
    </citation>
    <scope>NUCLEOTIDE SEQUENCE [LARGE SCALE GENOMIC DNA]</scope>
</reference>
<protein>
    <submittedName>
        <fullName evidence="4">EB domain-containing protein</fullName>
    </submittedName>
</protein>
<sequence>MSEQVLNQGRQFEVHTSSSSSSECNITLSACLPLALKPNETGCVLDDQCRRACESTICEKTDNGSRCMCEKGRHFLFNKCCQFSLSHCFLVYYFYYSFICFIRGNPCSKVNKLI</sequence>